<comment type="subcellular location">
    <subcellularLocation>
        <location evidence="1 12">Cytoplasm</location>
    </subcellularLocation>
</comment>
<dbReference type="OrthoDB" id="9815641at2"/>
<dbReference type="PIRSF" id="PIRSF015601">
    <property type="entry name" value="MTase_slr0722"/>
    <property type="match status" value="1"/>
</dbReference>
<protein>
    <recommendedName>
        <fullName evidence="4 12">Ribosomal RNA small subunit methyltransferase E</fullName>
        <ecNumber evidence="3 12">2.1.1.193</ecNumber>
    </recommendedName>
</protein>
<evidence type="ECO:0000256" key="12">
    <source>
        <dbReference type="PIRNR" id="PIRNR015601"/>
    </source>
</evidence>
<dbReference type="SUPFAM" id="SSF88697">
    <property type="entry name" value="PUA domain-like"/>
    <property type="match status" value="1"/>
</dbReference>
<evidence type="ECO:0000256" key="9">
    <source>
        <dbReference type="ARBA" id="ARBA00022691"/>
    </source>
</evidence>
<dbReference type="InterPro" id="IPR015947">
    <property type="entry name" value="PUA-like_sf"/>
</dbReference>
<sequence length="244" mass="27061">MRVSRFYQEGDIKVGEELALTQANHRHAVQVLRLKEGDDLILFNGQSGEYAAKVSATDKRNSQVIVEDYDPVNRESSLSISLILANIKPDKMDFAIQKAVELGVSTIQPMYTKRSVIKLKSNRLEKKMQHWQGVIIAACEQSGRTAIPAIKEPCDFDEIFSAYDGTTQISMLPGSENKIQQMKLDESHNGVSIIIGPEGGFSNEEEQLMQSKNVQSVNFGKRILRAETAVVAGITACQMAWGDL</sequence>
<keyword evidence="6 12" id="KW-0698">rRNA processing</keyword>
<evidence type="ECO:0000256" key="4">
    <source>
        <dbReference type="ARBA" id="ARBA00013673"/>
    </source>
</evidence>
<feature type="domain" description="Ribosomal RNA small subunit methyltransferase E PUA-like" evidence="14">
    <location>
        <begin position="23"/>
        <end position="66"/>
    </location>
</feature>
<dbReference type="RefSeq" id="WP_131904919.1">
    <property type="nucleotide sequence ID" value="NZ_BAAAFU010000008.1"/>
</dbReference>
<evidence type="ECO:0000256" key="1">
    <source>
        <dbReference type="ARBA" id="ARBA00004496"/>
    </source>
</evidence>
<evidence type="ECO:0000313" key="16">
    <source>
        <dbReference type="Proteomes" id="UP000294887"/>
    </source>
</evidence>
<dbReference type="InterPro" id="IPR029028">
    <property type="entry name" value="Alpha/beta_knot_MTases"/>
</dbReference>
<dbReference type="InterPro" id="IPR046886">
    <property type="entry name" value="RsmE_MTase_dom"/>
</dbReference>
<keyword evidence="5 12" id="KW-0963">Cytoplasm</keyword>
<organism evidence="15 16">
    <name type="scientific">Cocleimonas flava</name>
    <dbReference type="NCBI Taxonomy" id="634765"/>
    <lineage>
        <taxon>Bacteria</taxon>
        <taxon>Pseudomonadati</taxon>
        <taxon>Pseudomonadota</taxon>
        <taxon>Gammaproteobacteria</taxon>
        <taxon>Thiotrichales</taxon>
        <taxon>Thiotrichaceae</taxon>
        <taxon>Cocleimonas</taxon>
    </lineage>
</organism>
<dbReference type="NCBIfam" id="NF008692">
    <property type="entry name" value="PRK11713.1-5"/>
    <property type="match status" value="1"/>
</dbReference>
<dbReference type="InterPro" id="IPR046887">
    <property type="entry name" value="RsmE_PUA-like"/>
</dbReference>
<dbReference type="CDD" id="cd18084">
    <property type="entry name" value="RsmE-like"/>
    <property type="match status" value="1"/>
</dbReference>
<name>A0A4R1F919_9GAMM</name>
<evidence type="ECO:0000256" key="7">
    <source>
        <dbReference type="ARBA" id="ARBA00022603"/>
    </source>
</evidence>
<comment type="catalytic activity">
    <reaction evidence="11 12">
        <text>uridine(1498) in 16S rRNA + S-adenosyl-L-methionine = N(3)-methyluridine(1498) in 16S rRNA + S-adenosyl-L-homocysteine + H(+)</text>
        <dbReference type="Rhea" id="RHEA:42920"/>
        <dbReference type="Rhea" id="RHEA-COMP:10283"/>
        <dbReference type="Rhea" id="RHEA-COMP:10284"/>
        <dbReference type="ChEBI" id="CHEBI:15378"/>
        <dbReference type="ChEBI" id="CHEBI:57856"/>
        <dbReference type="ChEBI" id="CHEBI:59789"/>
        <dbReference type="ChEBI" id="CHEBI:65315"/>
        <dbReference type="ChEBI" id="CHEBI:74502"/>
        <dbReference type="EC" id="2.1.1.193"/>
    </reaction>
</comment>
<feature type="domain" description="Ribosomal RNA small subunit methyltransferase E methyltransferase" evidence="13">
    <location>
        <begin position="75"/>
        <end position="237"/>
    </location>
</feature>
<dbReference type="SUPFAM" id="SSF75217">
    <property type="entry name" value="alpha/beta knot"/>
    <property type="match status" value="1"/>
</dbReference>
<keyword evidence="9 12" id="KW-0949">S-adenosyl-L-methionine</keyword>
<keyword evidence="16" id="KW-1185">Reference proteome</keyword>
<dbReference type="NCBIfam" id="TIGR00046">
    <property type="entry name" value="RsmE family RNA methyltransferase"/>
    <property type="match status" value="1"/>
</dbReference>
<dbReference type="Pfam" id="PF20260">
    <property type="entry name" value="PUA_4"/>
    <property type="match status" value="1"/>
</dbReference>
<keyword evidence="7 12" id="KW-0489">Methyltransferase</keyword>
<accession>A0A4R1F919</accession>
<comment type="similarity">
    <text evidence="2 12">Belongs to the RNA methyltransferase RsmE family.</text>
</comment>
<evidence type="ECO:0000256" key="5">
    <source>
        <dbReference type="ARBA" id="ARBA00022490"/>
    </source>
</evidence>
<dbReference type="AlphaFoldDB" id="A0A4R1F919"/>
<dbReference type="GO" id="GO:0070042">
    <property type="term" value="F:rRNA (uridine-N3-)-methyltransferase activity"/>
    <property type="evidence" value="ECO:0007669"/>
    <property type="project" value="TreeGrafter"/>
</dbReference>
<dbReference type="PANTHER" id="PTHR30027:SF3">
    <property type="entry name" value="16S RRNA (URACIL(1498)-N(3))-METHYLTRANSFERASE"/>
    <property type="match status" value="1"/>
</dbReference>
<dbReference type="PANTHER" id="PTHR30027">
    <property type="entry name" value="RIBOSOMAL RNA SMALL SUBUNIT METHYLTRANSFERASE E"/>
    <property type="match status" value="1"/>
</dbReference>
<dbReference type="Gene3D" id="3.40.1280.10">
    <property type="match status" value="1"/>
</dbReference>
<evidence type="ECO:0000256" key="10">
    <source>
        <dbReference type="ARBA" id="ARBA00025699"/>
    </source>
</evidence>
<evidence type="ECO:0000259" key="13">
    <source>
        <dbReference type="Pfam" id="PF04452"/>
    </source>
</evidence>
<evidence type="ECO:0000256" key="8">
    <source>
        <dbReference type="ARBA" id="ARBA00022679"/>
    </source>
</evidence>
<dbReference type="EC" id="2.1.1.193" evidence="3 12"/>
<dbReference type="GO" id="GO:0005737">
    <property type="term" value="C:cytoplasm"/>
    <property type="evidence" value="ECO:0007669"/>
    <property type="project" value="UniProtKB-SubCell"/>
</dbReference>
<evidence type="ECO:0000256" key="2">
    <source>
        <dbReference type="ARBA" id="ARBA00005528"/>
    </source>
</evidence>
<evidence type="ECO:0000256" key="6">
    <source>
        <dbReference type="ARBA" id="ARBA00022552"/>
    </source>
</evidence>
<proteinExistence type="inferred from homology"/>
<comment type="function">
    <text evidence="10 12">Specifically methylates the N3 position of the uracil ring of uridine 1498 (m3U1498) in 16S rRNA. Acts on the fully assembled 30S ribosomal subunit.</text>
</comment>
<dbReference type="Gene3D" id="2.40.240.20">
    <property type="entry name" value="Hypothetical PUA domain-like, domain 1"/>
    <property type="match status" value="1"/>
</dbReference>
<dbReference type="EMBL" id="SMFQ01000002">
    <property type="protein sequence ID" value="TCJ89282.1"/>
    <property type="molecule type" value="Genomic_DNA"/>
</dbReference>
<comment type="caution">
    <text evidence="15">The sequence shown here is derived from an EMBL/GenBank/DDBJ whole genome shotgun (WGS) entry which is preliminary data.</text>
</comment>
<evidence type="ECO:0000259" key="14">
    <source>
        <dbReference type="Pfam" id="PF20260"/>
    </source>
</evidence>
<dbReference type="InterPro" id="IPR029026">
    <property type="entry name" value="tRNA_m1G_MTases_N"/>
</dbReference>
<evidence type="ECO:0000313" key="15">
    <source>
        <dbReference type="EMBL" id="TCJ89282.1"/>
    </source>
</evidence>
<dbReference type="GO" id="GO:0070475">
    <property type="term" value="P:rRNA base methylation"/>
    <property type="evidence" value="ECO:0007669"/>
    <property type="project" value="TreeGrafter"/>
</dbReference>
<gene>
    <name evidence="15" type="ORF">EV695_1145</name>
</gene>
<dbReference type="Proteomes" id="UP000294887">
    <property type="component" value="Unassembled WGS sequence"/>
</dbReference>
<reference evidence="15 16" key="1">
    <citation type="submission" date="2019-03" db="EMBL/GenBank/DDBJ databases">
        <title>Genomic Encyclopedia of Type Strains, Phase IV (KMG-IV): sequencing the most valuable type-strain genomes for metagenomic binning, comparative biology and taxonomic classification.</title>
        <authorList>
            <person name="Goeker M."/>
        </authorList>
    </citation>
    <scope>NUCLEOTIDE SEQUENCE [LARGE SCALE GENOMIC DNA]</scope>
    <source>
        <strain evidence="15 16">DSM 24830</strain>
    </source>
</reference>
<keyword evidence="8 12" id="KW-0808">Transferase</keyword>
<evidence type="ECO:0000256" key="11">
    <source>
        <dbReference type="ARBA" id="ARBA00047944"/>
    </source>
</evidence>
<dbReference type="Pfam" id="PF04452">
    <property type="entry name" value="Methyltrans_RNA"/>
    <property type="match status" value="1"/>
</dbReference>
<dbReference type="InterPro" id="IPR006700">
    <property type="entry name" value="RsmE"/>
</dbReference>
<evidence type="ECO:0000256" key="3">
    <source>
        <dbReference type="ARBA" id="ARBA00012328"/>
    </source>
</evidence>